<protein>
    <recommendedName>
        <fullName evidence="3">F-box domain-containing protein</fullName>
    </recommendedName>
</protein>
<dbReference type="EMBL" id="JANAWD010000386">
    <property type="protein sequence ID" value="KAJ3480250.1"/>
    <property type="molecule type" value="Genomic_DNA"/>
</dbReference>
<reference evidence="1" key="1">
    <citation type="submission" date="2022-07" db="EMBL/GenBank/DDBJ databases">
        <title>Genome Sequence of Physisporinus lineatus.</title>
        <authorList>
            <person name="Buettner E."/>
        </authorList>
    </citation>
    <scope>NUCLEOTIDE SEQUENCE</scope>
    <source>
        <strain evidence="1">VT162</strain>
    </source>
</reference>
<dbReference type="Proteomes" id="UP001212997">
    <property type="component" value="Unassembled WGS sequence"/>
</dbReference>
<gene>
    <name evidence="1" type="ORF">NLI96_g8483</name>
</gene>
<evidence type="ECO:0008006" key="3">
    <source>
        <dbReference type="Google" id="ProtNLM"/>
    </source>
</evidence>
<proteinExistence type="predicted"/>
<keyword evidence="2" id="KW-1185">Reference proteome</keyword>
<dbReference type="SUPFAM" id="SSF81383">
    <property type="entry name" value="F-box domain"/>
    <property type="match status" value="1"/>
</dbReference>
<dbReference type="SUPFAM" id="SSF52047">
    <property type="entry name" value="RNI-like"/>
    <property type="match status" value="1"/>
</dbReference>
<comment type="caution">
    <text evidence="1">The sequence shown here is derived from an EMBL/GenBank/DDBJ whole genome shotgun (WGS) entry which is preliminary data.</text>
</comment>
<organism evidence="1 2">
    <name type="scientific">Meripilus lineatus</name>
    <dbReference type="NCBI Taxonomy" id="2056292"/>
    <lineage>
        <taxon>Eukaryota</taxon>
        <taxon>Fungi</taxon>
        <taxon>Dikarya</taxon>
        <taxon>Basidiomycota</taxon>
        <taxon>Agaricomycotina</taxon>
        <taxon>Agaricomycetes</taxon>
        <taxon>Polyporales</taxon>
        <taxon>Meripilaceae</taxon>
        <taxon>Meripilus</taxon>
    </lineage>
</organism>
<sequence>MEVQPDKKPTELSDIPVEIFEYIIHHIVDMLDNDGGALFSCTQVCRSWYHVTLRFNCRYLIIKPGECQRFCELMDGNPLISHFTREIIFMEHSYDDEKPNVDPWVNDTLKMFEGRLPNIEAMMFMSMHETGEISTVELFANLAKYTGVKRLEMVGCSAPFPLIFAYICAFPNLETLNLKGIYDLPHEPNRFKLKLDYPKPSLKALRIRDVPYFKWVLLGWLTDSPSMDTLEWVVIEVTGWVPGLAEKFLRNLGPALTNLDIQICKGTGSKKNGEEEEFTPVNLQDYKYLKTLTLQTAVCEGTPPMLADLQSKALRYLRFSVPPYRNSHHKHYKTLASALDKVRFPSSFEGIQFICEGEYEKMGIKREKLGRIFQKFSLRYPISFIHSGDVKRFWFIY</sequence>
<name>A0AAD5UZ02_9APHY</name>
<dbReference type="AlphaFoldDB" id="A0AAD5UZ02"/>
<evidence type="ECO:0000313" key="1">
    <source>
        <dbReference type="EMBL" id="KAJ3480250.1"/>
    </source>
</evidence>
<accession>A0AAD5UZ02</accession>
<evidence type="ECO:0000313" key="2">
    <source>
        <dbReference type="Proteomes" id="UP001212997"/>
    </source>
</evidence>
<dbReference type="InterPro" id="IPR036047">
    <property type="entry name" value="F-box-like_dom_sf"/>
</dbReference>